<evidence type="ECO:0000256" key="1">
    <source>
        <dbReference type="ARBA" id="ARBA00023125"/>
    </source>
</evidence>
<keyword evidence="1 2" id="KW-0238">DNA-binding</keyword>
<evidence type="ECO:0000313" key="6">
    <source>
        <dbReference type="Proteomes" id="UP001501116"/>
    </source>
</evidence>
<evidence type="ECO:0000313" key="5">
    <source>
        <dbReference type="EMBL" id="GAA1993672.1"/>
    </source>
</evidence>
<dbReference type="PRINTS" id="PR00455">
    <property type="entry name" value="HTHTETR"/>
</dbReference>
<gene>
    <name evidence="5" type="ORF">GCM10009754_86280</name>
</gene>
<protein>
    <submittedName>
        <fullName evidence="5">TetR/AcrR family transcriptional regulator</fullName>
    </submittedName>
</protein>
<evidence type="ECO:0000256" key="3">
    <source>
        <dbReference type="SAM" id="MobiDB-lite"/>
    </source>
</evidence>
<dbReference type="PANTHER" id="PTHR30055:SF226">
    <property type="entry name" value="HTH-TYPE TRANSCRIPTIONAL REGULATOR PKSA"/>
    <property type="match status" value="1"/>
</dbReference>
<feature type="DNA-binding region" description="H-T-H motif" evidence="2">
    <location>
        <begin position="40"/>
        <end position="59"/>
    </location>
</feature>
<dbReference type="Pfam" id="PF00440">
    <property type="entry name" value="TetR_N"/>
    <property type="match status" value="1"/>
</dbReference>
<dbReference type="InterPro" id="IPR001647">
    <property type="entry name" value="HTH_TetR"/>
</dbReference>
<dbReference type="EMBL" id="BAAANN010000073">
    <property type="protein sequence ID" value="GAA1993672.1"/>
    <property type="molecule type" value="Genomic_DNA"/>
</dbReference>
<proteinExistence type="predicted"/>
<dbReference type="PANTHER" id="PTHR30055">
    <property type="entry name" value="HTH-TYPE TRANSCRIPTIONAL REGULATOR RUTR"/>
    <property type="match status" value="1"/>
</dbReference>
<keyword evidence="6" id="KW-1185">Reference proteome</keyword>
<feature type="region of interest" description="Disordered" evidence="3">
    <location>
        <begin position="207"/>
        <end position="240"/>
    </location>
</feature>
<evidence type="ECO:0000259" key="4">
    <source>
        <dbReference type="PROSITE" id="PS50977"/>
    </source>
</evidence>
<dbReference type="PROSITE" id="PS50977">
    <property type="entry name" value="HTH_TETR_2"/>
    <property type="match status" value="1"/>
</dbReference>
<dbReference type="InterPro" id="IPR050109">
    <property type="entry name" value="HTH-type_TetR-like_transc_reg"/>
</dbReference>
<dbReference type="SUPFAM" id="SSF46689">
    <property type="entry name" value="Homeodomain-like"/>
    <property type="match status" value="1"/>
</dbReference>
<dbReference type="RefSeq" id="WP_344431964.1">
    <property type="nucleotide sequence ID" value="NZ_BAAANN010000073.1"/>
</dbReference>
<dbReference type="Proteomes" id="UP001501116">
    <property type="component" value="Unassembled WGS sequence"/>
</dbReference>
<reference evidence="5 6" key="1">
    <citation type="journal article" date="2019" name="Int. J. Syst. Evol. Microbiol.">
        <title>The Global Catalogue of Microorganisms (GCM) 10K type strain sequencing project: providing services to taxonomists for standard genome sequencing and annotation.</title>
        <authorList>
            <consortium name="The Broad Institute Genomics Platform"/>
            <consortium name="The Broad Institute Genome Sequencing Center for Infectious Disease"/>
            <person name="Wu L."/>
            <person name="Ma J."/>
        </authorList>
    </citation>
    <scope>NUCLEOTIDE SEQUENCE [LARGE SCALE GENOMIC DNA]</scope>
    <source>
        <strain evidence="5 6">JCM 14545</strain>
    </source>
</reference>
<dbReference type="Gene3D" id="1.10.357.10">
    <property type="entry name" value="Tetracycline Repressor, domain 2"/>
    <property type="match status" value="1"/>
</dbReference>
<evidence type="ECO:0000256" key="2">
    <source>
        <dbReference type="PROSITE-ProRule" id="PRU00335"/>
    </source>
</evidence>
<dbReference type="InterPro" id="IPR009057">
    <property type="entry name" value="Homeodomain-like_sf"/>
</dbReference>
<sequence>MTGEQATSRVPRQARGAVTRQRVLEAAIESLAEQGWRGAAASAVAQRAGVSRGAAQHFFPTREALFTAAIEHVTAVRLAEIRERVTALPAANRSTRDIIEMLAELYRGPLFRAALHLWSAGSTDTEVHPHVVALEQQVGKQAHRAAVELLGVDETSPGARETVQGLLDLIRGLGLADVMTDDSPRRGTVLAHWAGIIDRELAPHRGFPSRVTRKPAKEPGEAGLRSGVALAVSPRGEQTR</sequence>
<name>A0ABN2SX20_9PSEU</name>
<feature type="domain" description="HTH tetR-type" evidence="4">
    <location>
        <begin position="17"/>
        <end position="77"/>
    </location>
</feature>
<accession>A0ABN2SX20</accession>
<comment type="caution">
    <text evidence="5">The sequence shown here is derived from an EMBL/GenBank/DDBJ whole genome shotgun (WGS) entry which is preliminary data.</text>
</comment>
<organism evidence="5 6">
    <name type="scientific">Amycolatopsis minnesotensis</name>
    <dbReference type="NCBI Taxonomy" id="337894"/>
    <lineage>
        <taxon>Bacteria</taxon>
        <taxon>Bacillati</taxon>
        <taxon>Actinomycetota</taxon>
        <taxon>Actinomycetes</taxon>
        <taxon>Pseudonocardiales</taxon>
        <taxon>Pseudonocardiaceae</taxon>
        <taxon>Amycolatopsis</taxon>
    </lineage>
</organism>